<reference evidence="1 2" key="1">
    <citation type="submission" date="2019-12" db="EMBL/GenBank/DDBJ databases">
        <authorList>
            <person name="Scholz U."/>
            <person name="Mascher M."/>
            <person name="Fiebig A."/>
        </authorList>
    </citation>
    <scope>NUCLEOTIDE SEQUENCE</scope>
</reference>
<evidence type="ECO:0000313" key="2">
    <source>
        <dbReference type="Proteomes" id="UP001189122"/>
    </source>
</evidence>
<name>A0A7I8J778_SPIIN</name>
<dbReference type="EMBL" id="LR743596">
    <property type="protein sequence ID" value="CAA2626615.1"/>
    <property type="molecule type" value="Genomic_DNA"/>
</dbReference>
<organism evidence="1">
    <name type="scientific">Spirodela intermedia</name>
    <name type="common">Intermediate duckweed</name>
    <dbReference type="NCBI Taxonomy" id="51605"/>
    <lineage>
        <taxon>Eukaryota</taxon>
        <taxon>Viridiplantae</taxon>
        <taxon>Streptophyta</taxon>
        <taxon>Embryophyta</taxon>
        <taxon>Tracheophyta</taxon>
        <taxon>Spermatophyta</taxon>
        <taxon>Magnoliopsida</taxon>
        <taxon>Liliopsida</taxon>
        <taxon>Araceae</taxon>
        <taxon>Lemnoideae</taxon>
        <taxon>Spirodela</taxon>
    </lineage>
</organism>
<accession>A0A7I8J778</accession>
<sequence>MKWVVESSPAAVTRRSGKTATLRLSGSAHVSTRSHNLNTIQLNNDEEEVEEGINSFEIIICLLVYVKVQIDKEIITATVDSGITCNFISLEEA</sequence>
<dbReference type="EMBL" id="CACRZD030000009">
    <property type="protein sequence ID" value="CAA6665919.1"/>
    <property type="molecule type" value="Genomic_DNA"/>
</dbReference>
<dbReference type="Proteomes" id="UP001189122">
    <property type="component" value="Unassembled WGS sequence"/>
</dbReference>
<gene>
    <name evidence="1" type="ORF">SI7747_09012308</name>
</gene>
<dbReference type="AlphaFoldDB" id="A0A7I8J778"/>
<proteinExistence type="predicted"/>
<protein>
    <submittedName>
        <fullName evidence="1">Uncharacterized protein</fullName>
    </submittedName>
</protein>
<evidence type="ECO:0000313" key="1">
    <source>
        <dbReference type="EMBL" id="CAA2626615.1"/>
    </source>
</evidence>
<keyword evidence="2" id="KW-1185">Reference proteome</keyword>